<dbReference type="Proteomes" id="UP001556631">
    <property type="component" value="Unassembled WGS sequence"/>
</dbReference>
<dbReference type="Gene3D" id="1.10.10.10">
    <property type="entry name" value="Winged helix-like DNA-binding domain superfamily/Winged helix DNA-binding domain"/>
    <property type="match status" value="1"/>
</dbReference>
<keyword evidence="7" id="KW-1185">Reference proteome</keyword>
<feature type="region of interest" description="Disordered" evidence="5">
    <location>
        <begin position="101"/>
        <end position="137"/>
    </location>
</feature>
<feature type="compositionally biased region" description="Basic and acidic residues" evidence="5">
    <location>
        <begin position="101"/>
        <end position="114"/>
    </location>
</feature>
<dbReference type="RefSeq" id="WP_367992015.1">
    <property type="nucleotide sequence ID" value="NZ_JBFPJR010000006.1"/>
</dbReference>
<evidence type="ECO:0000313" key="7">
    <source>
        <dbReference type="Proteomes" id="UP001556631"/>
    </source>
</evidence>
<dbReference type="InterPro" id="IPR036388">
    <property type="entry name" value="WH-like_DNA-bd_sf"/>
</dbReference>
<keyword evidence="2" id="KW-0805">Transcription regulation</keyword>
<dbReference type="Pfam" id="PF03965">
    <property type="entry name" value="Penicillinase_R"/>
    <property type="match status" value="1"/>
</dbReference>
<sequence>MLHADSPLTARRITDTLARPGGTGPALTTVLTVLDRLHRAGEVDKARAAGGELLFSAARHEAGSVANDMLKALLRSKDRTGALLSFAGNLSTDDLAVLRDAREPGLRDRRRGGDDQASDTTRCSTTGCSSARAVARR</sequence>
<reference evidence="6 7" key="1">
    <citation type="submission" date="2024-07" db="EMBL/GenBank/DDBJ databases">
        <authorList>
            <person name="Lee S."/>
            <person name="Kang M."/>
        </authorList>
    </citation>
    <scope>NUCLEOTIDE SEQUENCE [LARGE SCALE GENOMIC DNA]</scope>
    <source>
        <strain evidence="6 7">DS6</strain>
    </source>
</reference>
<evidence type="ECO:0000256" key="5">
    <source>
        <dbReference type="SAM" id="MobiDB-lite"/>
    </source>
</evidence>
<feature type="compositionally biased region" description="Polar residues" evidence="5">
    <location>
        <begin position="118"/>
        <end position="129"/>
    </location>
</feature>
<dbReference type="EMBL" id="JBFPJR010000006">
    <property type="protein sequence ID" value="MEX0426960.1"/>
    <property type="molecule type" value="Genomic_DNA"/>
</dbReference>
<gene>
    <name evidence="6" type="ORF">AB3X52_04945</name>
</gene>
<keyword evidence="3" id="KW-0238">DNA-binding</keyword>
<organism evidence="6 7">
    <name type="scientific">Nocardioides eburneus</name>
    <dbReference type="NCBI Taxonomy" id="3231482"/>
    <lineage>
        <taxon>Bacteria</taxon>
        <taxon>Bacillati</taxon>
        <taxon>Actinomycetota</taxon>
        <taxon>Actinomycetes</taxon>
        <taxon>Propionibacteriales</taxon>
        <taxon>Nocardioidaceae</taxon>
        <taxon>Nocardioides</taxon>
    </lineage>
</organism>
<keyword evidence="4" id="KW-0804">Transcription</keyword>
<evidence type="ECO:0000256" key="1">
    <source>
        <dbReference type="ARBA" id="ARBA00011046"/>
    </source>
</evidence>
<comment type="caution">
    <text evidence="6">The sequence shown here is derived from an EMBL/GenBank/DDBJ whole genome shotgun (WGS) entry which is preliminary data.</text>
</comment>
<evidence type="ECO:0000256" key="3">
    <source>
        <dbReference type="ARBA" id="ARBA00023125"/>
    </source>
</evidence>
<dbReference type="InterPro" id="IPR005650">
    <property type="entry name" value="BlaI_family"/>
</dbReference>
<name>A0ABV3SWQ2_9ACTN</name>
<dbReference type="SUPFAM" id="SSF46785">
    <property type="entry name" value="Winged helix' DNA-binding domain"/>
    <property type="match status" value="1"/>
</dbReference>
<comment type="similarity">
    <text evidence="1">Belongs to the BlaI transcriptional regulatory family.</text>
</comment>
<evidence type="ECO:0000313" key="6">
    <source>
        <dbReference type="EMBL" id="MEX0426960.1"/>
    </source>
</evidence>
<protein>
    <submittedName>
        <fullName evidence="6">BlaI/MecI/CopY family transcriptional regulator</fullName>
    </submittedName>
</protein>
<evidence type="ECO:0000256" key="2">
    <source>
        <dbReference type="ARBA" id="ARBA00023015"/>
    </source>
</evidence>
<evidence type="ECO:0000256" key="4">
    <source>
        <dbReference type="ARBA" id="ARBA00023163"/>
    </source>
</evidence>
<dbReference type="InterPro" id="IPR036390">
    <property type="entry name" value="WH_DNA-bd_sf"/>
</dbReference>
<dbReference type="Gene3D" id="6.10.140.850">
    <property type="match status" value="1"/>
</dbReference>
<accession>A0ABV3SWQ2</accession>
<proteinExistence type="inferred from homology"/>